<dbReference type="PROSITE" id="PS00211">
    <property type="entry name" value="ABC_TRANSPORTER_1"/>
    <property type="match status" value="1"/>
</dbReference>
<dbReference type="InterPro" id="IPR039421">
    <property type="entry name" value="Type_1_exporter"/>
</dbReference>
<keyword evidence="3" id="KW-0547">Nucleotide-binding</keyword>
<feature type="domain" description="ABC transmembrane type-1" evidence="9">
    <location>
        <begin position="10"/>
        <end position="290"/>
    </location>
</feature>
<dbReference type="InterPro" id="IPR003439">
    <property type="entry name" value="ABC_transporter-like_ATP-bd"/>
</dbReference>
<dbReference type="CDD" id="cd07346">
    <property type="entry name" value="ABC_6TM_exporters"/>
    <property type="match status" value="1"/>
</dbReference>
<dbReference type="SUPFAM" id="SSF52540">
    <property type="entry name" value="P-loop containing nucleoside triphosphate hydrolases"/>
    <property type="match status" value="1"/>
</dbReference>
<evidence type="ECO:0000256" key="3">
    <source>
        <dbReference type="ARBA" id="ARBA00022741"/>
    </source>
</evidence>
<dbReference type="FunFam" id="3.40.50.300:FF:000218">
    <property type="entry name" value="Multidrug ABC transporter ATP-binding protein"/>
    <property type="match status" value="1"/>
</dbReference>
<dbReference type="PROSITE" id="PS50929">
    <property type="entry name" value="ABC_TM1F"/>
    <property type="match status" value="1"/>
</dbReference>
<comment type="subcellular location">
    <subcellularLocation>
        <location evidence="1">Cell membrane</location>
        <topology evidence="1">Multi-pass membrane protein</topology>
    </subcellularLocation>
</comment>
<dbReference type="Gene3D" id="3.40.50.300">
    <property type="entry name" value="P-loop containing nucleotide triphosphate hydrolases"/>
    <property type="match status" value="1"/>
</dbReference>
<dbReference type="InterPro" id="IPR017871">
    <property type="entry name" value="ABC_transporter-like_CS"/>
</dbReference>
<dbReference type="PROSITE" id="PS50893">
    <property type="entry name" value="ABC_TRANSPORTER_2"/>
    <property type="match status" value="1"/>
</dbReference>
<evidence type="ECO:0000256" key="7">
    <source>
        <dbReference type="SAM" id="Phobius"/>
    </source>
</evidence>
<organism evidence="10">
    <name type="scientific">Proteinivorax hydrogeniformans</name>
    <dbReference type="NCBI Taxonomy" id="1826727"/>
    <lineage>
        <taxon>Bacteria</taxon>
        <taxon>Bacillati</taxon>
        <taxon>Bacillota</taxon>
        <taxon>Clostridia</taxon>
        <taxon>Eubacteriales</taxon>
        <taxon>Proteinivoracaceae</taxon>
        <taxon>Proteinivorax</taxon>
    </lineage>
</organism>
<feature type="domain" description="ABC transporter" evidence="8">
    <location>
        <begin position="323"/>
        <end position="557"/>
    </location>
</feature>
<evidence type="ECO:0000256" key="5">
    <source>
        <dbReference type="ARBA" id="ARBA00022989"/>
    </source>
</evidence>
<keyword evidence="6 7" id="KW-0472">Membrane</keyword>
<dbReference type="InterPro" id="IPR011527">
    <property type="entry name" value="ABC1_TM_dom"/>
</dbReference>
<dbReference type="GO" id="GO:0016887">
    <property type="term" value="F:ATP hydrolysis activity"/>
    <property type="evidence" value="ECO:0007669"/>
    <property type="project" value="InterPro"/>
</dbReference>
<reference evidence="10" key="1">
    <citation type="journal article" date="2018" name="Antonie Van Leeuwenhoek">
        <title>Proteinivorax hydrogeniformans sp. nov., an anaerobic, haloalkaliphilic bacterium fermenting proteinaceous compounds with high hydrogen production.</title>
        <authorList>
            <person name="Boltyanskaya Y."/>
            <person name="Detkova E."/>
            <person name="Pimenov N."/>
            <person name="Kevbrin V."/>
        </authorList>
    </citation>
    <scope>NUCLEOTIDE SEQUENCE</scope>
    <source>
        <strain evidence="10">Z-710</strain>
    </source>
</reference>
<dbReference type="AlphaFoldDB" id="A0AAU8HRW4"/>
<dbReference type="SMART" id="SM00382">
    <property type="entry name" value="AAA"/>
    <property type="match status" value="1"/>
</dbReference>
<evidence type="ECO:0000256" key="6">
    <source>
        <dbReference type="ARBA" id="ARBA00023136"/>
    </source>
</evidence>
<feature type="transmembrane region" description="Helical" evidence="7">
    <location>
        <begin position="43"/>
        <end position="69"/>
    </location>
</feature>
<dbReference type="Gene3D" id="1.20.1560.10">
    <property type="entry name" value="ABC transporter type 1, transmembrane domain"/>
    <property type="match status" value="1"/>
</dbReference>
<dbReference type="InterPro" id="IPR027417">
    <property type="entry name" value="P-loop_NTPase"/>
</dbReference>
<dbReference type="EMBL" id="CP159485">
    <property type="protein sequence ID" value="XCI28151.1"/>
    <property type="molecule type" value="Genomic_DNA"/>
</dbReference>
<evidence type="ECO:0000256" key="4">
    <source>
        <dbReference type="ARBA" id="ARBA00022840"/>
    </source>
</evidence>
<keyword evidence="4 10" id="KW-0067">ATP-binding</keyword>
<proteinExistence type="predicted"/>
<protein>
    <submittedName>
        <fullName evidence="10">ABC transporter ATP-binding protein</fullName>
    </submittedName>
</protein>
<dbReference type="SUPFAM" id="SSF90123">
    <property type="entry name" value="ABC transporter transmembrane region"/>
    <property type="match status" value="1"/>
</dbReference>
<sequence>MKGYRIKYTLGLLCTCVLDLNQIFIATIFMILFDGIIGQDIDLVISAVYGFLALTVFLTVFMLIGLILIRTSTIRGISNLRAKAFAKMLNLPQQEYSKNHSGDFISRVTNDIQTLEKSLTQHLVNLTNTFLAGIACIVYMFILNWKFALGLLAWNLLNLAISSLFIKPMKKSSDKIQKKLGSTTEEISDIIAGSAVIKLYNLKNYVAKKFHRKNSDVLDASLKRVKLNAFMQGINNFLSKFSFVGFLAIASIFIIRREVSFGEVLAINQLQNGVGYFFNSLGEFLNQVQQSLAGFNRVKNLLEKDDEPKAFDKMAEQNTSCALSLKDVKFSYNCEDKVLENISFEVQEGETVAIVGPSGGGKSTIFKLILGLYQPKGGSMSYLSKTAHHYSLKELRDLTSFVPQEPYLFSGTVKENIAYGNTDATDLEIYAAAKAANAHDFILKLEKGYDTPVGERGIFLSGGQKQRIAIARAIIKNAPILLLDEATSSLDNESESLVQRALDDLMRNKTTLIIAHRLSTIQNADRILVVDQGRIVESGNHQELLTKKGIYAGLHKVQFDKKKGA</sequence>
<dbReference type="Pfam" id="PF00664">
    <property type="entry name" value="ABC_membrane"/>
    <property type="match status" value="1"/>
</dbReference>
<dbReference type="GO" id="GO:0005886">
    <property type="term" value="C:plasma membrane"/>
    <property type="evidence" value="ECO:0007669"/>
    <property type="project" value="UniProtKB-SubCell"/>
</dbReference>
<feature type="transmembrane region" description="Helical" evidence="7">
    <location>
        <begin position="237"/>
        <end position="255"/>
    </location>
</feature>
<dbReference type="Pfam" id="PF00005">
    <property type="entry name" value="ABC_tran"/>
    <property type="match status" value="1"/>
</dbReference>
<dbReference type="RefSeq" id="WP_353892728.1">
    <property type="nucleotide sequence ID" value="NZ_CP159485.1"/>
</dbReference>
<evidence type="ECO:0000313" key="10">
    <source>
        <dbReference type="EMBL" id="XCI28151.1"/>
    </source>
</evidence>
<dbReference type="InterPro" id="IPR003593">
    <property type="entry name" value="AAA+_ATPase"/>
</dbReference>
<dbReference type="PANTHER" id="PTHR43394">
    <property type="entry name" value="ATP-DEPENDENT PERMEASE MDL1, MITOCHONDRIAL"/>
    <property type="match status" value="1"/>
</dbReference>
<feature type="transmembrane region" description="Helical" evidence="7">
    <location>
        <begin position="148"/>
        <end position="166"/>
    </location>
</feature>
<feature type="transmembrane region" description="Helical" evidence="7">
    <location>
        <begin position="123"/>
        <end position="142"/>
    </location>
</feature>
<accession>A0AAU8HRW4</accession>
<dbReference type="GO" id="GO:0015421">
    <property type="term" value="F:ABC-type oligopeptide transporter activity"/>
    <property type="evidence" value="ECO:0007669"/>
    <property type="project" value="TreeGrafter"/>
</dbReference>
<evidence type="ECO:0000256" key="2">
    <source>
        <dbReference type="ARBA" id="ARBA00022692"/>
    </source>
</evidence>
<name>A0AAU8HRW4_9FIRM</name>
<reference evidence="10" key="2">
    <citation type="submission" date="2024-06" db="EMBL/GenBank/DDBJ databases">
        <authorList>
            <person name="Petrova K.O."/>
            <person name="Toshchakov S.V."/>
            <person name="Boltjanskaja Y.V."/>
            <person name="Kevbrin V.V."/>
        </authorList>
    </citation>
    <scope>NUCLEOTIDE SEQUENCE</scope>
    <source>
        <strain evidence="10">Z-710</strain>
    </source>
</reference>
<evidence type="ECO:0000256" key="1">
    <source>
        <dbReference type="ARBA" id="ARBA00004651"/>
    </source>
</evidence>
<evidence type="ECO:0000259" key="9">
    <source>
        <dbReference type="PROSITE" id="PS50929"/>
    </source>
</evidence>
<dbReference type="InterPro" id="IPR036640">
    <property type="entry name" value="ABC1_TM_sf"/>
</dbReference>
<evidence type="ECO:0000259" key="8">
    <source>
        <dbReference type="PROSITE" id="PS50893"/>
    </source>
</evidence>
<keyword evidence="2 7" id="KW-0812">Transmembrane</keyword>
<dbReference type="PANTHER" id="PTHR43394:SF1">
    <property type="entry name" value="ATP-BINDING CASSETTE SUB-FAMILY B MEMBER 10, MITOCHONDRIAL"/>
    <property type="match status" value="1"/>
</dbReference>
<dbReference type="GO" id="GO:0005524">
    <property type="term" value="F:ATP binding"/>
    <property type="evidence" value="ECO:0007669"/>
    <property type="project" value="UniProtKB-KW"/>
</dbReference>
<feature type="transmembrane region" description="Helical" evidence="7">
    <location>
        <begin position="12"/>
        <end position="37"/>
    </location>
</feature>
<keyword evidence="5 7" id="KW-1133">Transmembrane helix</keyword>
<gene>
    <name evidence="10" type="ORF">PRVXH_002097</name>
</gene>